<dbReference type="InterPro" id="IPR003658">
    <property type="entry name" value="Anti-sigma_ant"/>
</dbReference>
<reference evidence="4" key="1">
    <citation type="submission" date="2012-11" db="EMBL/GenBank/DDBJ databases">
        <title>Dependencies among metagenomic species, viruses, plasmids and units of genetic variation.</title>
        <authorList>
            <person name="Nielsen H.B."/>
            <person name="Almeida M."/>
            <person name="Juncker A.S."/>
            <person name="Rasmussen S."/>
            <person name="Li J."/>
            <person name="Sunagawa S."/>
            <person name="Plichta D."/>
            <person name="Gautier L."/>
            <person name="Le Chatelier E."/>
            <person name="Peletier E."/>
            <person name="Bonde I."/>
            <person name="Nielsen T."/>
            <person name="Manichanh C."/>
            <person name="Arumugam M."/>
            <person name="Batto J."/>
            <person name="Santos M.B.Q.D."/>
            <person name="Blom N."/>
            <person name="Borruel N."/>
            <person name="Burgdorf K.S."/>
            <person name="Boumezbeur F."/>
            <person name="Casellas F."/>
            <person name="Dore J."/>
            <person name="Guarner F."/>
            <person name="Hansen T."/>
            <person name="Hildebrand F."/>
            <person name="Kaas R.S."/>
            <person name="Kennedy S."/>
            <person name="Kristiansen K."/>
            <person name="Kultima J.R."/>
            <person name="Leonard P."/>
            <person name="Levenez F."/>
            <person name="Lund O."/>
            <person name="Moumen B."/>
            <person name="Le Paslier D."/>
            <person name="Pons N."/>
            <person name="Pedersen O."/>
            <person name="Prifti E."/>
            <person name="Qin J."/>
            <person name="Raes J."/>
            <person name="Tap J."/>
            <person name="Tims S."/>
            <person name="Ussery D.W."/>
            <person name="Yamada T."/>
            <person name="MetaHit consortium"/>
            <person name="Renault P."/>
            <person name="Sicheritz-Ponten T."/>
            <person name="Bork P."/>
            <person name="Wang J."/>
            <person name="Brunak S."/>
            <person name="Ehrlich S.D."/>
        </authorList>
    </citation>
    <scope>NUCLEOTIDE SEQUENCE [LARGE SCALE GENOMIC DNA]</scope>
</reference>
<evidence type="ECO:0000313" key="5">
    <source>
        <dbReference type="Proteomes" id="UP000018141"/>
    </source>
</evidence>
<dbReference type="EMBL" id="CBHH010000027">
    <property type="protein sequence ID" value="CDD56236.1"/>
    <property type="molecule type" value="Genomic_DNA"/>
</dbReference>
<feature type="domain" description="STAS" evidence="3">
    <location>
        <begin position="1"/>
        <end position="110"/>
    </location>
</feature>
<dbReference type="PROSITE" id="PS50801">
    <property type="entry name" value="STAS"/>
    <property type="match status" value="1"/>
</dbReference>
<organism evidence="4 5">
    <name type="scientific">Bacteroides pectinophilus CAG:437</name>
    <dbReference type="NCBI Taxonomy" id="1263051"/>
    <lineage>
        <taxon>Bacteria</taxon>
        <taxon>Bacillati</taxon>
        <taxon>Bacillota</taxon>
        <taxon>Clostridia</taxon>
        <taxon>Eubacteriales</taxon>
    </lineage>
</organism>
<evidence type="ECO:0000256" key="1">
    <source>
        <dbReference type="ARBA" id="ARBA00009013"/>
    </source>
</evidence>
<evidence type="ECO:0000259" key="3">
    <source>
        <dbReference type="PROSITE" id="PS50801"/>
    </source>
</evidence>
<sequence>MNYYYMAMRGSLVIGLNTDLDHHLADEIREVIDEVVEERGIRSIIFDFSKVTFMDSSGIGLIMGRYKKMHRTGRIAIVSPCRNVERILQISGLYKIVTVFGELGEAIESCEVHDDQICAGGGRNNAKY</sequence>
<dbReference type="SUPFAM" id="SSF52091">
    <property type="entry name" value="SpoIIaa-like"/>
    <property type="match status" value="1"/>
</dbReference>
<comment type="caution">
    <text evidence="4">The sequence shown here is derived from an EMBL/GenBank/DDBJ whole genome shotgun (WGS) entry which is preliminary data.</text>
</comment>
<dbReference type="PANTHER" id="PTHR33495">
    <property type="entry name" value="ANTI-SIGMA FACTOR ANTAGONIST TM_1081-RELATED-RELATED"/>
    <property type="match status" value="1"/>
</dbReference>
<dbReference type="Gene3D" id="3.30.750.24">
    <property type="entry name" value="STAS domain"/>
    <property type="match status" value="1"/>
</dbReference>
<protein>
    <recommendedName>
        <fullName evidence="2">Anti-sigma factor antagonist</fullName>
    </recommendedName>
</protein>
<accession>R7ARV6</accession>
<proteinExistence type="inferred from homology"/>
<name>R7ARV6_9FIRM</name>
<dbReference type="Pfam" id="PF01740">
    <property type="entry name" value="STAS"/>
    <property type="match status" value="1"/>
</dbReference>
<evidence type="ECO:0000313" key="4">
    <source>
        <dbReference type="EMBL" id="CDD56236.1"/>
    </source>
</evidence>
<comment type="similarity">
    <text evidence="1 2">Belongs to the anti-sigma-factor antagonist family.</text>
</comment>
<dbReference type="PANTHER" id="PTHR33495:SF2">
    <property type="entry name" value="ANTI-SIGMA FACTOR ANTAGONIST TM_1081-RELATED"/>
    <property type="match status" value="1"/>
</dbReference>
<dbReference type="CDD" id="cd07043">
    <property type="entry name" value="STAS_anti-anti-sigma_factors"/>
    <property type="match status" value="1"/>
</dbReference>
<dbReference type="NCBIfam" id="TIGR00377">
    <property type="entry name" value="ant_ant_sig"/>
    <property type="match status" value="1"/>
</dbReference>
<dbReference type="GO" id="GO:0043856">
    <property type="term" value="F:anti-sigma factor antagonist activity"/>
    <property type="evidence" value="ECO:0007669"/>
    <property type="project" value="InterPro"/>
</dbReference>
<evidence type="ECO:0000256" key="2">
    <source>
        <dbReference type="RuleBase" id="RU003749"/>
    </source>
</evidence>
<gene>
    <name evidence="4" type="ORF">BN656_00846</name>
</gene>
<dbReference type="AlphaFoldDB" id="R7ARV6"/>
<dbReference type="InterPro" id="IPR036513">
    <property type="entry name" value="STAS_dom_sf"/>
</dbReference>
<dbReference type="InterPro" id="IPR002645">
    <property type="entry name" value="STAS_dom"/>
</dbReference>
<dbReference type="Proteomes" id="UP000018141">
    <property type="component" value="Unassembled WGS sequence"/>
</dbReference>